<accession>C5BPM9</accession>
<evidence type="ECO:0000256" key="9">
    <source>
        <dbReference type="ARBA" id="ARBA00048090"/>
    </source>
</evidence>
<dbReference type="GO" id="GO:0046316">
    <property type="term" value="F:gluconokinase activity"/>
    <property type="evidence" value="ECO:0007669"/>
    <property type="project" value="UniProtKB-EC"/>
</dbReference>
<dbReference type="GO" id="GO:0005524">
    <property type="term" value="F:ATP binding"/>
    <property type="evidence" value="ECO:0007669"/>
    <property type="project" value="UniProtKB-KW"/>
</dbReference>
<dbReference type="InterPro" id="IPR006001">
    <property type="entry name" value="Therm_gnt_kin"/>
</dbReference>
<sequence length="175" mass="19444">MNTCNYSLAEPTAIIVMGVSGSGKTTLAQHLAKRLGIAFLDADDFHPATNKAHMASGKPLTDAMRLPWVDILRQRLNTEITAGRSLTLAFSGLRKSHRELLRQSQGQKVFFHLTGTKALIAERMIARSGHFMPESLLDSQFDALEPPISEPDIIPLHIEHSIEQLTEQALSHFHR</sequence>
<dbReference type="PANTHER" id="PTHR43442">
    <property type="entry name" value="GLUCONOKINASE-RELATED"/>
    <property type="match status" value="1"/>
</dbReference>
<dbReference type="NCBIfam" id="TIGR01313">
    <property type="entry name" value="therm_gnt_kin"/>
    <property type="match status" value="1"/>
</dbReference>
<dbReference type="STRING" id="377629.TERTU_0848"/>
<dbReference type="CDD" id="cd02021">
    <property type="entry name" value="GntK"/>
    <property type="match status" value="1"/>
</dbReference>
<evidence type="ECO:0000256" key="5">
    <source>
        <dbReference type="ARBA" id="ARBA00022741"/>
    </source>
</evidence>
<proteinExistence type="inferred from homology"/>
<keyword evidence="12" id="KW-1185">Reference proteome</keyword>
<dbReference type="PANTHER" id="PTHR43442:SF3">
    <property type="entry name" value="GLUCONOKINASE-RELATED"/>
    <property type="match status" value="1"/>
</dbReference>
<protein>
    <recommendedName>
        <fullName evidence="3 10">Gluconokinase</fullName>
        <ecNumber evidence="3 10">2.7.1.12</ecNumber>
    </recommendedName>
</protein>
<comment type="similarity">
    <text evidence="2 10">Belongs to the gluconokinase GntK/GntV family.</text>
</comment>
<keyword evidence="5 10" id="KW-0547">Nucleotide-binding</keyword>
<evidence type="ECO:0000256" key="6">
    <source>
        <dbReference type="ARBA" id="ARBA00022777"/>
    </source>
</evidence>
<dbReference type="Gene3D" id="3.40.50.300">
    <property type="entry name" value="P-loop containing nucleotide triphosphate hydrolases"/>
    <property type="match status" value="1"/>
</dbReference>
<dbReference type="Pfam" id="PF13671">
    <property type="entry name" value="AAA_33"/>
    <property type="match status" value="1"/>
</dbReference>
<dbReference type="EMBL" id="CP001614">
    <property type="protein sequence ID" value="ACR11308.1"/>
    <property type="molecule type" value="Genomic_DNA"/>
</dbReference>
<evidence type="ECO:0000256" key="10">
    <source>
        <dbReference type="RuleBase" id="RU363066"/>
    </source>
</evidence>
<organism evidence="11 12">
    <name type="scientific">Teredinibacter turnerae (strain ATCC 39867 / T7901)</name>
    <dbReference type="NCBI Taxonomy" id="377629"/>
    <lineage>
        <taxon>Bacteria</taxon>
        <taxon>Pseudomonadati</taxon>
        <taxon>Pseudomonadota</taxon>
        <taxon>Gammaproteobacteria</taxon>
        <taxon>Cellvibrionales</taxon>
        <taxon>Cellvibrionaceae</taxon>
        <taxon>Teredinibacter</taxon>
    </lineage>
</organism>
<evidence type="ECO:0000256" key="7">
    <source>
        <dbReference type="ARBA" id="ARBA00022840"/>
    </source>
</evidence>
<dbReference type="SUPFAM" id="SSF52540">
    <property type="entry name" value="P-loop containing nucleoside triphosphate hydrolases"/>
    <property type="match status" value="1"/>
</dbReference>
<dbReference type="RefSeq" id="WP_015817420.1">
    <property type="nucleotide sequence ID" value="NC_012997.1"/>
</dbReference>
<reference evidence="11 12" key="1">
    <citation type="journal article" date="2009" name="PLoS ONE">
        <title>The complete genome of Teredinibacter turnerae T7901: an intracellular endosymbiont of marine wood-boring bivalves (shipworms).</title>
        <authorList>
            <person name="Yang J.C."/>
            <person name="Madupu R."/>
            <person name="Durkin A.S."/>
            <person name="Ekborg N.A."/>
            <person name="Pedamallu C.S."/>
            <person name="Hostetler J.B."/>
            <person name="Radune D."/>
            <person name="Toms B.S."/>
            <person name="Henrissat B."/>
            <person name="Coutinho P.M."/>
            <person name="Schwarz S."/>
            <person name="Field L."/>
            <person name="Trindade-Silva A.E."/>
            <person name="Soares C.A.G."/>
            <person name="Elshahawi S."/>
            <person name="Hanora A."/>
            <person name="Schmidt E.W."/>
            <person name="Haygood M.G."/>
            <person name="Posfai J."/>
            <person name="Benner J."/>
            <person name="Madinger C."/>
            <person name="Nove J."/>
            <person name="Anton B."/>
            <person name="Chaudhary K."/>
            <person name="Foster J."/>
            <person name="Holman A."/>
            <person name="Kumar S."/>
            <person name="Lessard P.A."/>
            <person name="Luyten Y.A."/>
            <person name="Slatko B."/>
            <person name="Wood N."/>
            <person name="Wu B."/>
            <person name="Teplitski M."/>
            <person name="Mougous J.D."/>
            <person name="Ward N."/>
            <person name="Eisen J.A."/>
            <person name="Badger J.H."/>
            <person name="Distel D.L."/>
        </authorList>
    </citation>
    <scope>NUCLEOTIDE SEQUENCE [LARGE SCALE GENOMIC DNA]</scope>
    <source>
        <strain evidence="12">ATCC 39867 / T7901</strain>
    </source>
</reference>
<evidence type="ECO:0000256" key="3">
    <source>
        <dbReference type="ARBA" id="ARBA00012054"/>
    </source>
</evidence>
<evidence type="ECO:0000256" key="1">
    <source>
        <dbReference type="ARBA" id="ARBA00004761"/>
    </source>
</evidence>
<evidence type="ECO:0000313" key="12">
    <source>
        <dbReference type="Proteomes" id="UP000009080"/>
    </source>
</evidence>
<keyword evidence="6 10" id="KW-0418">Kinase</keyword>
<gene>
    <name evidence="11" type="ordered locus">TERTU_0848</name>
</gene>
<dbReference type="AlphaFoldDB" id="C5BPM9"/>
<evidence type="ECO:0000256" key="8">
    <source>
        <dbReference type="ARBA" id="ARBA00023064"/>
    </source>
</evidence>
<name>C5BPM9_TERTT</name>
<keyword evidence="7 10" id="KW-0067">ATP-binding</keyword>
<evidence type="ECO:0000256" key="2">
    <source>
        <dbReference type="ARBA" id="ARBA00008420"/>
    </source>
</evidence>
<dbReference type="GO" id="GO:0005737">
    <property type="term" value="C:cytoplasm"/>
    <property type="evidence" value="ECO:0007669"/>
    <property type="project" value="TreeGrafter"/>
</dbReference>
<dbReference type="HOGENOM" id="CLU_077168_4_1_6"/>
<dbReference type="KEGG" id="ttu:TERTU_0848"/>
<evidence type="ECO:0000313" key="11">
    <source>
        <dbReference type="EMBL" id="ACR11308.1"/>
    </source>
</evidence>
<dbReference type="OrthoDB" id="9795716at2"/>
<dbReference type="GO" id="GO:0019521">
    <property type="term" value="P:D-gluconate metabolic process"/>
    <property type="evidence" value="ECO:0007669"/>
    <property type="project" value="UniProtKB-KW"/>
</dbReference>
<keyword evidence="8" id="KW-0311">Gluconate utilization</keyword>
<keyword evidence="4 10" id="KW-0808">Transferase</keyword>
<dbReference type="EC" id="2.7.1.12" evidence="3 10"/>
<dbReference type="Proteomes" id="UP000009080">
    <property type="component" value="Chromosome"/>
</dbReference>
<comment type="catalytic activity">
    <reaction evidence="9 10">
        <text>D-gluconate + ATP = 6-phospho-D-gluconate + ADP + H(+)</text>
        <dbReference type="Rhea" id="RHEA:19433"/>
        <dbReference type="ChEBI" id="CHEBI:15378"/>
        <dbReference type="ChEBI" id="CHEBI:18391"/>
        <dbReference type="ChEBI" id="CHEBI:30616"/>
        <dbReference type="ChEBI" id="CHEBI:58759"/>
        <dbReference type="ChEBI" id="CHEBI:456216"/>
        <dbReference type="EC" id="2.7.1.12"/>
    </reaction>
</comment>
<dbReference type="InterPro" id="IPR027417">
    <property type="entry name" value="P-loop_NTPase"/>
</dbReference>
<evidence type="ECO:0000256" key="4">
    <source>
        <dbReference type="ARBA" id="ARBA00022679"/>
    </source>
</evidence>
<dbReference type="eggNOG" id="COG3265">
    <property type="taxonomic scope" value="Bacteria"/>
</dbReference>
<comment type="pathway">
    <text evidence="1">Carbohydrate acid metabolism.</text>
</comment>
<dbReference type="FunFam" id="3.40.50.300:FF:000522">
    <property type="entry name" value="Gluconokinase"/>
    <property type="match status" value="1"/>
</dbReference>